<proteinExistence type="predicted"/>
<reference evidence="1 2" key="1">
    <citation type="submission" date="2016-10" db="EMBL/GenBank/DDBJ databases">
        <authorList>
            <person name="Cai Z."/>
        </authorList>
    </citation>
    <scope>NUCLEOTIDE SEQUENCE [LARGE SCALE GENOMIC DNA]</scope>
    <source>
        <strain evidence="1 2">CGMCC 1.10826</strain>
    </source>
</reference>
<evidence type="ECO:0000313" key="1">
    <source>
        <dbReference type="EMBL" id="SSA36437.1"/>
    </source>
</evidence>
<dbReference type="AlphaFoldDB" id="A0A2Y9A2R1"/>
<keyword evidence="2" id="KW-1185">Reference proteome</keyword>
<dbReference type="Proteomes" id="UP000250222">
    <property type="component" value="Unassembled WGS sequence"/>
</dbReference>
<sequence>MRETMSEDSTLQLEFCGEWFPISRDEPFYIGREGALEIDDNPYLHRRFLRIAFVEDLWWIENVGARLSATLADSEGNTQAWLAPGARLPLVYAGTTILFTAGPTTYEINLVNPDPTFAPAKAEPVHVGDTTIGPVALTESQHLLVLALAEPVLSGRGSAAIPTSAQAAERLGWALTKFNRKLDNVCDKLDRNGVRGLRGGPQQLAVNRRARLVEHAVASRIVSTDQLPGLDEEKARNTSS</sequence>
<evidence type="ECO:0000313" key="2">
    <source>
        <dbReference type="Proteomes" id="UP000250222"/>
    </source>
</evidence>
<dbReference type="EMBL" id="UETB01000001">
    <property type="protein sequence ID" value="SSA36437.1"/>
    <property type="molecule type" value="Genomic_DNA"/>
</dbReference>
<accession>A0A2Y9A2R1</accession>
<gene>
    <name evidence="1" type="ORF">SAMN05216184_10196</name>
</gene>
<organism evidence="1 2">
    <name type="scientific">Georgenia satyanarayanai</name>
    <dbReference type="NCBI Taxonomy" id="860221"/>
    <lineage>
        <taxon>Bacteria</taxon>
        <taxon>Bacillati</taxon>
        <taxon>Actinomycetota</taxon>
        <taxon>Actinomycetes</taxon>
        <taxon>Micrococcales</taxon>
        <taxon>Bogoriellaceae</taxon>
        <taxon>Georgenia</taxon>
    </lineage>
</organism>
<name>A0A2Y9A2R1_9MICO</name>
<evidence type="ECO:0008006" key="3">
    <source>
        <dbReference type="Google" id="ProtNLM"/>
    </source>
</evidence>
<protein>
    <recommendedName>
        <fullName evidence="3">FHA domain-containing protein</fullName>
    </recommendedName>
</protein>